<proteinExistence type="predicted"/>
<reference evidence="2" key="1">
    <citation type="submission" date="2017-01" db="EMBL/GenBank/DDBJ databases">
        <authorList>
            <person name="Brunel B."/>
        </authorList>
    </citation>
    <scope>NUCLEOTIDE SEQUENCE [LARGE SCALE GENOMIC DNA]</scope>
</reference>
<evidence type="ECO:0000313" key="2">
    <source>
        <dbReference type="Proteomes" id="UP000188388"/>
    </source>
</evidence>
<gene>
    <name evidence="1" type="ORF">BQ8794_290129</name>
</gene>
<organism evidence="1 2">
    <name type="scientific">Mesorhizobium prunaredense</name>
    <dbReference type="NCBI Taxonomy" id="1631249"/>
    <lineage>
        <taxon>Bacteria</taxon>
        <taxon>Pseudomonadati</taxon>
        <taxon>Pseudomonadota</taxon>
        <taxon>Alphaproteobacteria</taxon>
        <taxon>Hyphomicrobiales</taxon>
        <taxon>Phyllobacteriaceae</taxon>
        <taxon>Mesorhizobium</taxon>
    </lineage>
</organism>
<dbReference type="EMBL" id="FTPD01000022">
    <property type="protein sequence ID" value="SIT56519.1"/>
    <property type="molecule type" value="Genomic_DNA"/>
</dbReference>
<sequence length="56" mass="6419">MIAWEASHDWGDAVQLARFSVDIIEQYKSLIATLYDLLGVEREAGKPHHRRNPSRA</sequence>
<dbReference type="AlphaFoldDB" id="A0A1R3V9E1"/>
<dbReference type="Proteomes" id="UP000188388">
    <property type="component" value="Unassembled WGS sequence"/>
</dbReference>
<keyword evidence="2" id="KW-1185">Reference proteome</keyword>
<evidence type="ECO:0000313" key="1">
    <source>
        <dbReference type="EMBL" id="SIT56519.1"/>
    </source>
</evidence>
<name>A0A1R3V9E1_9HYPH</name>
<accession>A0A1R3V9E1</accession>
<protein>
    <submittedName>
        <fullName evidence="1">Uncharacterized protein</fullName>
    </submittedName>
</protein>